<sequence>MTTPTYAAALEAALGISSTRESVQGIKSVVAREIEATDTSARIRDTGYFNHSYMPDFVLEWPDDEAAGQRFMYLKFSGDADYFARDVALVEDREPIVFSIGHHRNARAAQARLAAETGAVNTLLTDADGLATMIERRDRTPDVRIISTALTQDGRGFLDAENASLIADGFSQGIDAARSLAVEGTRHATDIVTARLRRRQSRLLNQFLQAVWVGSGGSIERFPGVRDLSGEIADSALEFLLTGDEIVDPEFWRRLGRHATLEQLTRLKIGRSTRNLQHFITHNIDVLWARAFRLQQTTDSPTEEPAALEWAIERKLLSLRSAGFSAYFDTSVEELRRKTSGARTRGISLAVLLERAAGTVVAELEITADRRSIVYRSDESIDITRDERLAALAASLGPDARVTRARIPVTRDRNLVCDFTSRIVAPRGPSKVPMSELLVCLPLLHELTSAETTELSVILESATGKEVMTDHSTVRLPPPATGELAGGGQAAVGAAREDTGWELGRLPFDDGC</sequence>
<dbReference type="EMBL" id="FAOZ01000037">
    <property type="protein sequence ID" value="CUU60238.1"/>
    <property type="molecule type" value="Genomic_DNA"/>
</dbReference>
<accession>A0A0S4QYP4</accession>
<reference evidence="2" key="1">
    <citation type="submission" date="2015-11" db="EMBL/GenBank/DDBJ databases">
        <authorList>
            <person name="Varghese N."/>
        </authorList>
    </citation>
    <scope>NUCLEOTIDE SEQUENCE [LARGE SCALE GENOMIC DNA]</scope>
    <source>
        <strain evidence="2">DSM 45899</strain>
    </source>
</reference>
<gene>
    <name evidence="1" type="ORF">Ga0074812_13722</name>
</gene>
<evidence type="ECO:0000313" key="1">
    <source>
        <dbReference type="EMBL" id="CUU60238.1"/>
    </source>
</evidence>
<name>A0A0S4QYP4_9ACTN</name>
<proteinExistence type="predicted"/>
<organism evidence="1 2">
    <name type="scientific">Parafrankia irregularis</name>
    <dbReference type="NCBI Taxonomy" id="795642"/>
    <lineage>
        <taxon>Bacteria</taxon>
        <taxon>Bacillati</taxon>
        <taxon>Actinomycetota</taxon>
        <taxon>Actinomycetes</taxon>
        <taxon>Frankiales</taxon>
        <taxon>Frankiaceae</taxon>
        <taxon>Parafrankia</taxon>
    </lineage>
</organism>
<dbReference type="RefSeq" id="WP_193209758.1">
    <property type="nucleotide sequence ID" value="NZ_FAOZ01000037.1"/>
</dbReference>
<keyword evidence="2" id="KW-1185">Reference proteome</keyword>
<evidence type="ECO:0000313" key="2">
    <source>
        <dbReference type="Proteomes" id="UP000198802"/>
    </source>
</evidence>
<dbReference type="Proteomes" id="UP000198802">
    <property type="component" value="Unassembled WGS sequence"/>
</dbReference>
<protein>
    <submittedName>
        <fullName evidence="1">Uncharacterized protein</fullName>
    </submittedName>
</protein>
<dbReference type="AlphaFoldDB" id="A0A0S4QYP4"/>